<evidence type="ECO:0000313" key="4">
    <source>
        <dbReference type="Proteomes" id="UP000249354"/>
    </source>
</evidence>
<evidence type="ECO:0000256" key="1">
    <source>
        <dbReference type="SAM" id="Phobius"/>
    </source>
</evidence>
<reference evidence="4" key="1">
    <citation type="submission" date="2018-04" db="EMBL/GenBank/DDBJ databases">
        <authorList>
            <person name="Cornet L."/>
        </authorList>
    </citation>
    <scope>NUCLEOTIDE SEQUENCE [LARGE SCALE GENOMIC DNA]</scope>
</reference>
<comment type="caution">
    <text evidence="3">The sequence shown here is derived from an EMBL/GenBank/DDBJ whole genome shotgun (WGS) entry which is preliminary data.</text>
</comment>
<dbReference type="InterPro" id="IPR007111">
    <property type="entry name" value="NACHT_NTPase"/>
</dbReference>
<evidence type="ECO:0000313" key="3">
    <source>
        <dbReference type="EMBL" id="PZO10782.1"/>
    </source>
</evidence>
<sequence>MTNLFSNQLNTLWLCLLQTQANKLKELSKVEQIIAFLDQVHWIAWGIAVFTVIALAVSAVAILSGNLDKIFSFVLKYFSKSEIELRDQQLSALRQDLLAQMQTNTAKRLSDSLHNLVKVDLQKEEQLYQVGRQKDTLVKIPPSPLQTLQNFVQRKVSLNQAGKEKKLVPSAESTYSLFYRHDVGKRLLIIGEPGAGKTTELLAVTQQLVEEAIKDESKPIPLIFELSSWQPGTSLTNWLEMQFNQSYGVSKKIVRQLVERLLEQSQLLLLLDGLDELGYTKQTECVEFLEHFLDKYRTLPIIVCCRREEYEQGGKQLRQLNSAIHIRAVAK</sequence>
<proteinExistence type="predicted"/>
<name>A0A2W4TPC4_9CYAN</name>
<dbReference type="Pfam" id="PF05729">
    <property type="entry name" value="NACHT"/>
    <property type="match status" value="1"/>
</dbReference>
<keyword evidence="1" id="KW-0812">Transmembrane</keyword>
<keyword evidence="1" id="KW-0472">Membrane</keyword>
<organism evidence="3 4">
    <name type="scientific">Leptolyngbya foveolarum</name>
    <dbReference type="NCBI Taxonomy" id="47253"/>
    <lineage>
        <taxon>Bacteria</taxon>
        <taxon>Bacillati</taxon>
        <taxon>Cyanobacteriota</taxon>
        <taxon>Cyanophyceae</taxon>
        <taxon>Leptolyngbyales</taxon>
        <taxon>Leptolyngbyaceae</taxon>
        <taxon>Leptolyngbya group</taxon>
        <taxon>Leptolyngbya</taxon>
    </lineage>
</organism>
<protein>
    <recommendedName>
        <fullName evidence="2">NACHT domain-containing protein</fullName>
    </recommendedName>
</protein>
<dbReference type="SUPFAM" id="SSF52540">
    <property type="entry name" value="P-loop containing nucleoside triphosphate hydrolases"/>
    <property type="match status" value="1"/>
</dbReference>
<dbReference type="Proteomes" id="UP000249354">
    <property type="component" value="Unassembled WGS sequence"/>
</dbReference>
<dbReference type="AlphaFoldDB" id="A0A2W4TPC4"/>
<dbReference type="PROSITE" id="PS50837">
    <property type="entry name" value="NACHT"/>
    <property type="match status" value="1"/>
</dbReference>
<dbReference type="EMBL" id="QBMC01000205">
    <property type="protein sequence ID" value="PZO10782.1"/>
    <property type="molecule type" value="Genomic_DNA"/>
</dbReference>
<accession>A0A2W4TPC4</accession>
<feature type="transmembrane region" description="Helical" evidence="1">
    <location>
        <begin position="42"/>
        <end position="63"/>
    </location>
</feature>
<keyword evidence="1" id="KW-1133">Transmembrane helix</keyword>
<dbReference type="Gene3D" id="3.40.50.300">
    <property type="entry name" value="P-loop containing nucleotide triphosphate hydrolases"/>
    <property type="match status" value="1"/>
</dbReference>
<dbReference type="InterPro" id="IPR027417">
    <property type="entry name" value="P-loop_NTPase"/>
</dbReference>
<evidence type="ECO:0000259" key="2">
    <source>
        <dbReference type="PROSITE" id="PS50837"/>
    </source>
</evidence>
<reference evidence="3 4" key="2">
    <citation type="submission" date="2018-06" db="EMBL/GenBank/DDBJ databases">
        <title>Metagenomic assembly of (sub)arctic Cyanobacteria and their associated microbiome from non-axenic cultures.</title>
        <authorList>
            <person name="Baurain D."/>
        </authorList>
    </citation>
    <scope>NUCLEOTIDE SEQUENCE [LARGE SCALE GENOMIC DNA]</scope>
    <source>
        <strain evidence="3">ULC129bin1</strain>
    </source>
</reference>
<feature type="domain" description="NACHT" evidence="2">
    <location>
        <begin position="185"/>
        <end position="295"/>
    </location>
</feature>
<gene>
    <name evidence="3" type="ORF">DCF25_20155</name>
</gene>